<gene>
    <name evidence="1" type="ORF">HPB49_000943</name>
</gene>
<name>A0ACB8DS60_DERSI</name>
<protein>
    <submittedName>
        <fullName evidence="1">Uncharacterized protein</fullName>
    </submittedName>
</protein>
<keyword evidence="2" id="KW-1185">Reference proteome</keyword>
<reference evidence="1" key="1">
    <citation type="submission" date="2020-05" db="EMBL/GenBank/DDBJ databases">
        <title>Large-scale comparative analyses of tick genomes elucidate their genetic diversity and vector capacities.</title>
        <authorList>
            <person name="Jia N."/>
            <person name="Wang J."/>
            <person name="Shi W."/>
            <person name="Du L."/>
            <person name="Sun Y."/>
            <person name="Zhan W."/>
            <person name="Jiang J."/>
            <person name="Wang Q."/>
            <person name="Zhang B."/>
            <person name="Ji P."/>
            <person name="Sakyi L.B."/>
            <person name="Cui X."/>
            <person name="Yuan T."/>
            <person name="Jiang B."/>
            <person name="Yang W."/>
            <person name="Lam T.T.-Y."/>
            <person name="Chang Q."/>
            <person name="Ding S."/>
            <person name="Wang X."/>
            <person name="Zhu J."/>
            <person name="Ruan X."/>
            <person name="Zhao L."/>
            <person name="Wei J."/>
            <person name="Que T."/>
            <person name="Du C."/>
            <person name="Cheng J."/>
            <person name="Dai P."/>
            <person name="Han X."/>
            <person name="Huang E."/>
            <person name="Gao Y."/>
            <person name="Liu J."/>
            <person name="Shao H."/>
            <person name="Ye R."/>
            <person name="Li L."/>
            <person name="Wei W."/>
            <person name="Wang X."/>
            <person name="Wang C."/>
            <person name="Yang T."/>
            <person name="Huo Q."/>
            <person name="Li W."/>
            <person name="Guo W."/>
            <person name="Chen H."/>
            <person name="Zhou L."/>
            <person name="Ni X."/>
            <person name="Tian J."/>
            <person name="Zhou Y."/>
            <person name="Sheng Y."/>
            <person name="Liu T."/>
            <person name="Pan Y."/>
            <person name="Xia L."/>
            <person name="Li J."/>
            <person name="Zhao F."/>
            <person name="Cao W."/>
        </authorList>
    </citation>
    <scope>NUCLEOTIDE SEQUENCE</scope>
    <source>
        <strain evidence="1">Dsil-2018</strain>
    </source>
</reference>
<evidence type="ECO:0000313" key="2">
    <source>
        <dbReference type="Proteomes" id="UP000821865"/>
    </source>
</evidence>
<evidence type="ECO:0000313" key="1">
    <source>
        <dbReference type="EMBL" id="KAH7977359.1"/>
    </source>
</evidence>
<comment type="caution">
    <text evidence="1">The sequence shown here is derived from an EMBL/GenBank/DDBJ whole genome shotgun (WGS) entry which is preliminary data.</text>
</comment>
<dbReference type="EMBL" id="CM023470">
    <property type="protein sequence ID" value="KAH7977359.1"/>
    <property type="molecule type" value="Genomic_DNA"/>
</dbReference>
<dbReference type="Proteomes" id="UP000821865">
    <property type="component" value="Chromosome 1"/>
</dbReference>
<organism evidence="1 2">
    <name type="scientific">Dermacentor silvarum</name>
    <name type="common">Tick</name>
    <dbReference type="NCBI Taxonomy" id="543639"/>
    <lineage>
        <taxon>Eukaryota</taxon>
        <taxon>Metazoa</taxon>
        <taxon>Ecdysozoa</taxon>
        <taxon>Arthropoda</taxon>
        <taxon>Chelicerata</taxon>
        <taxon>Arachnida</taxon>
        <taxon>Acari</taxon>
        <taxon>Parasitiformes</taxon>
        <taxon>Ixodida</taxon>
        <taxon>Ixodoidea</taxon>
        <taxon>Ixodidae</taxon>
        <taxon>Rhipicephalinae</taxon>
        <taxon>Dermacentor</taxon>
    </lineage>
</organism>
<sequence length="125" mass="14282">MWGCNRFLMIRDLWKLVHVPGLTFANAVTYLSPATREWLERQQREAGRTALGCHGHVANEAVQGDVGWWSFEAREAASKIAYRGRLLFLPSTRWACRVSSISRRRACELTGHAECTISKRSTAFW</sequence>
<accession>A0ACB8DS60</accession>
<proteinExistence type="predicted"/>